<protein>
    <submittedName>
        <fullName evidence="2">Uncharacterized protein</fullName>
    </submittedName>
</protein>
<sequence length="82" mass="8979">MEFHLDRQFAELQIDVVWGEQGDDIATDYVGLDPISTPLNCLVLAGTFKLRTQEARAIETDVDNSFTNNDNHSPGSVAGAVK</sequence>
<evidence type="ECO:0000256" key="1">
    <source>
        <dbReference type="SAM" id="MobiDB-lite"/>
    </source>
</evidence>
<feature type="region of interest" description="Disordered" evidence="1">
    <location>
        <begin position="62"/>
        <end position="82"/>
    </location>
</feature>
<evidence type="ECO:0000313" key="2">
    <source>
        <dbReference type="EMBL" id="VTT73325.1"/>
    </source>
</evidence>
<proteinExistence type="predicted"/>
<organism evidence="2 3">
    <name type="scientific">Fusarium fujikuroi</name>
    <name type="common">Bakanae and foot rot disease fungus</name>
    <name type="synonym">Gibberella fujikuroi</name>
    <dbReference type="NCBI Taxonomy" id="5127"/>
    <lineage>
        <taxon>Eukaryota</taxon>
        <taxon>Fungi</taxon>
        <taxon>Dikarya</taxon>
        <taxon>Ascomycota</taxon>
        <taxon>Pezizomycotina</taxon>
        <taxon>Sordariomycetes</taxon>
        <taxon>Hypocreomycetidae</taxon>
        <taxon>Hypocreales</taxon>
        <taxon>Nectriaceae</taxon>
        <taxon>Fusarium</taxon>
        <taxon>Fusarium fujikuroi species complex</taxon>
    </lineage>
</organism>
<accession>A0A2H3SW09</accession>
<dbReference type="Proteomes" id="UP000760494">
    <property type="component" value="Unassembled WGS sequence"/>
</dbReference>
<evidence type="ECO:0000313" key="3">
    <source>
        <dbReference type="Proteomes" id="UP000760494"/>
    </source>
</evidence>
<feature type="compositionally biased region" description="Polar residues" evidence="1">
    <location>
        <begin position="63"/>
        <end position="74"/>
    </location>
</feature>
<name>A0A2H3SW09_FUSFU</name>
<dbReference type="EMBL" id="CABFJX010000368">
    <property type="protein sequence ID" value="VTT73325.1"/>
    <property type="molecule type" value="Genomic_DNA"/>
</dbReference>
<gene>
    <name evidence="2" type="ORF">C2S_9030</name>
</gene>
<reference evidence="2" key="1">
    <citation type="submission" date="2019-05" db="EMBL/GenBank/DDBJ databases">
        <authorList>
            <person name="Piombo E."/>
        </authorList>
    </citation>
    <scope>NUCLEOTIDE SEQUENCE</scope>
    <source>
        <strain evidence="2">C2S</strain>
    </source>
</reference>
<dbReference type="AlphaFoldDB" id="A0A2H3SW09"/>
<comment type="caution">
    <text evidence="2">The sequence shown here is derived from an EMBL/GenBank/DDBJ whole genome shotgun (WGS) entry which is preliminary data.</text>
</comment>